<accession>A0A6J4VAQ8</accession>
<sequence length="602" mass="65510">MAGMEHGYDLGQEMRAWVSPSLIEANYILSLSRMELEDVIAAEMDANPALDVEDRHSCPLCGSVLDGTFCPICLVSQKSTSDIESYEDFPEQMTTATMLREDGDEFDPMTLVASDLSLPEQILADARTVLEPHEFAVAEYLVDALDERGFLTVDLDDVAALIGWERVDIEAVLEVIQDVAPVGVGARDLQECLLLQIRYLLESGQDVPPHVARIIATHLPEFGAHKYGQIARDLDLTTEEVEESRDFIRQFLNPFPLQTQQAKSWRSPTDAAYVAPDVVISIKDDELVVEVVDAKHFHLRMNPVYERLADGVGRRRGGAVITGVYAQRHQARGQGNGWAPVPSKVVDSRPEPVAAAVATAVAPAPRPAPGAALGSTATVQIQAHAATAPAEAPKAHAPSRARARRVAEATARQTASQTASADGTAGANGAAAPAVAAPVGAVARFVGTASEDDKNHVRQYASRAKLFISNIQQRRETLLKISQCLCELQENFLRGGVRELRPLTRAVVAQQVGVHESTVSRATANKYVMLPSRKVVPFSDFFTPSLSTKDVIKELIEREAKAGQPLTDRRICDLLLQEGIRIARRTVAKYRAELGILPSTMR</sequence>
<feature type="compositionally biased region" description="Low complexity" evidence="9">
    <location>
        <begin position="408"/>
        <end position="428"/>
    </location>
</feature>
<organism evidence="12">
    <name type="scientific">uncultured Thermomicrobiales bacterium</name>
    <dbReference type="NCBI Taxonomy" id="1645740"/>
    <lineage>
        <taxon>Bacteria</taxon>
        <taxon>Pseudomonadati</taxon>
        <taxon>Thermomicrobiota</taxon>
        <taxon>Thermomicrobia</taxon>
        <taxon>Thermomicrobiales</taxon>
        <taxon>environmental samples</taxon>
    </lineage>
</organism>
<dbReference type="Gene3D" id="1.10.10.60">
    <property type="entry name" value="Homeodomain-like"/>
    <property type="match status" value="1"/>
</dbReference>
<evidence type="ECO:0000259" key="10">
    <source>
        <dbReference type="Pfam" id="PF04552"/>
    </source>
</evidence>
<dbReference type="Pfam" id="PF04552">
    <property type="entry name" value="Sigma54_DBD"/>
    <property type="match status" value="1"/>
</dbReference>
<feature type="domain" description="RNA polymerase sigma factor 54 DNA-binding" evidence="10">
    <location>
        <begin position="456"/>
        <end position="602"/>
    </location>
</feature>
<name>A0A6J4VAQ8_9BACT</name>
<dbReference type="GO" id="GO:0016779">
    <property type="term" value="F:nucleotidyltransferase activity"/>
    <property type="evidence" value="ECO:0007669"/>
    <property type="project" value="UniProtKB-KW"/>
</dbReference>
<evidence type="ECO:0000313" key="12">
    <source>
        <dbReference type="EMBL" id="CAA9570176.1"/>
    </source>
</evidence>
<comment type="similarity">
    <text evidence="1">Belongs to the sigma-54 factor family.</text>
</comment>
<reference evidence="12" key="1">
    <citation type="submission" date="2020-02" db="EMBL/GenBank/DDBJ databases">
        <authorList>
            <person name="Meier V. D."/>
        </authorList>
    </citation>
    <scope>NUCLEOTIDE SEQUENCE</scope>
    <source>
        <strain evidence="12">AVDCRST_MAG49</strain>
    </source>
</reference>
<dbReference type="InterPro" id="IPR000394">
    <property type="entry name" value="RNA_pol_sigma_54"/>
</dbReference>
<evidence type="ECO:0000256" key="2">
    <source>
        <dbReference type="ARBA" id="ARBA00022478"/>
    </source>
</evidence>
<gene>
    <name evidence="12" type="ORF">AVDCRST_MAG49-3523</name>
</gene>
<dbReference type="Pfam" id="PF00309">
    <property type="entry name" value="Sigma54_AID"/>
    <property type="match status" value="1"/>
</dbReference>
<dbReference type="InterPro" id="IPR038709">
    <property type="entry name" value="RpoN_core-bd_sf"/>
</dbReference>
<dbReference type="PROSITE" id="PS00718">
    <property type="entry name" value="SIGMA54_2"/>
    <property type="match status" value="1"/>
</dbReference>
<keyword evidence="7" id="KW-0238">DNA-binding</keyword>
<keyword evidence="3" id="KW-0808">Transferase</keyword>
<keyword evidence="4" id="KW-0548">Nucleotidyltransferase</keyword>
<dbReference type="InterPro" id="IPR007046">
    <property type="entry name" value="RNA_pol_sigma_54_core-bd"/>
</dbReference>
<dbReference type="EMBL" id="CADCWG010000244">
    <property type="protein sequence ID" value="CAA9570176.1"/>
    <property type="molecule type" value="Genomic_DNA"/>
</dbReference>
<dbReference type="GO" id="GO:0016987">
    <property type="term" value="F:sigma factor activity"/>
    <property type="evidence" value="ECO:0007669"/>
    <property type="project" value="UniProtKB-KW"/>
</dbReference>
<evidence type="ECO:0000256" key="7">
    <source>
        <dbReference type="ARBA" id="ARBA00023125"/>
    </source>
</evidence>
<keyword evidence="5" id="KW-0805">Transcription regulation</keyword>
<dbReference type="GO" id="GO:0001216">
    <property type="term" value="F:DNA-binding transcription activator activity"/>
    <property type="evidence" value="ECO:0007669"/>
    <property type="project" value="InterPro"/>
</dbReference>
<dbReference type="GO" id="GO:0006352">
    <property type="term" value="P:DNA-templated transcription initiation"/>
    <property type="evidence" value="ECO:0007669"/>
    <property type="project" value="InterPro"/>
</dbReference>
<evidence type="ECO:0000256" key="4">
    <source>
        <dbReference type="ARBA" id="ARBA00022695"/>
    </source>
</evidence>
<dbReference type="PANTHER" id="PTHR32248:SF4">
    <property type="entry name" value="RNA POLYMERASE SIGMA-54 FACTOR"/>
    <property type="match status" value="1"/>
</dbReference>
<evidence type="ECO:0000256" key="9">
    <source>
        <dbReference type="SAM" id="MobiDB-lite"/>
    </source>
</evidence>
<evidence type="ECO:0000256" key="8">
    <source>
        <dbReference type="ARBA" id="ARBA00023163"/>
    </source>
</evidence>
<feature type="region of interest" description="Disordered" evidence="9">
    <location>
        <begin position="385"/>
        <end position="428"/>
    </location>
</feature>
<dbReference type="Pfam" id="PF04963">
    <property type="entry name" value="Sigma54_CBD"/>
    <property type="match status" value="1"/>
</dbReference>
<dbReference type="PROSITE" id="PS50044">
    <property type="entry name" value="SIGMA54_3"/>
    <property type="match status" value="1"/>
</dbReference>
<dbReference type="AlphaFoldDB" id="A0A6J4VAQ8"/>
<proteinExistence type="inferred from homology"/>
<dbReference type="GO" id="GO:0003677">
    <property type="term" value="F:DNA binding"/>
    <property type="evidence" value="ECO:0007669"/>
    <property type="project" value="UniProtKB-KW"/>
</dbReference>
<dbReference type="PANTHER" id="PTHR32248">
    <property type="entry name" value="RNA POLYMERASE SIGMA-54 FACTOR"/>
    <property type="match status" value="1"/>
</dbReference>
<protein>
    <submittedName>
        <fullName evidence="12">RNA polymerase sigma-54 factor RpoN</fullName>
    </submittedName>
</protein>
<evidence type="ECO:0000256" key="6">
    <source>
        <dbReference type="ARBA" id="ARBA00023082"/>
    </source>
</evidence>
<feature type="domain" description="RNA polymerase sigma factor 54 core-binding" evidence="11">
    <location>
        <begin position="111"/>
        <end position="305"/>
    </location>
</feature>
<dbReference type="GO" id="GO:0000428">
    <property type="term" value="C:DNA-directed RNA polymerase complex"/>
    <property type="evidence" value="ECO:0007669"/>
    <property type="project" value="UniProtKB-KW"/>
</dbReference>
<evidence type="ECO:0000259" key="11">
    <source>
        <dbReference type="Pfam" id="PF04963"/>
    </source>
</evidence>
<keyword evidence="2" id="KW-0240">DNA-directed RNA polymerase</keyword>
<evidence type="ECO:0000256" key="5">
    <source>
        <dbReference type="ARBA" id="ARBA00023015"/>
    </source>
</evidence>
<evidence type="ECO:0000256" key="3">
    <source>
        <dbReference type="ARBA" id="ARBA00022679"/>
    </source>
</evidence>
<dbReference type="InterPro" id="IPR007634">
    <property type="entry name" value="RNA_pol_sigma_54_DNA-bd"/>
</dbReference>
<keyword evidence="8" id="KW-0804">Transcription</keyword>
<evidence type="ECO:0000256" key="1">
    <source>
        <dbReference type="ARBA" id="ARBA00008798"/>
    </source>
</evidence>
<keyword evidence="6" id="KW-0731">Sigma factor</keyword>
<dbReference type="Gene3D" id="1.10.10.1330">
    <property type="entry name" value="RNA polymerase sigma-54 factor, core-binding domain"/>
    <property type="match status" value="1"/>
</dbReference>
<feature type="compositionally biased region" description="Low complexity" evidence="9">
    <location>
        <begin position="385"/>
        <end position="396"/>
    </location>
</feature>